<comment type="subcellular location">
    <subcellularLocation>
        <location evidence="1">Membrane</location>
        <topology evidence="1">Multi-pass membrane protein</topology>
    </subcellularLocation>
</comment>
<proteinExistence type="predicted"/>
<comment type="caution">
    <text evidence="11">The sequence shown here is derived from an EMBL/GenBank/DDBJ whole genome shotgun (WGS) entry which is preliminary data.</text>
</comment>
<sequence length="488" mass="56877">MWWYPFILIGILFIKGSTKILNGQIHSKENWQFLSRFCFLSNKGQLTYEFNFNKINLPVNLLLYYDDPQQWPAVYNSDKSCVEKTSVLKTEYNQMVELSINETWSGCNETILYNTSYISCSGSRYFVSFRERWWYMAISNCDNPYGISLDYNLVMTNGNPEDTLMYHFSADEFYILQMDISFLVGFSILMILSFLVAYKLRIKQMFHSTYKLYMISIIFECIGLFILVITYSSFANEGHELRNVIRFGKFMEAISSTAFILLLILLGKGYTVTRGRLSNQGTIKCVIFITVYIVCYMILFFYEAYFFDPGVVLYIYESPPGYGLIILRIVAWLWFSYGIFFTLKNFSYKSNFYYPLFIFFTIWFLIGPVMVIVAMNLLPLWVREKVINGVDLSVSFLGLFTFLVLTRPSAANNNFPYHVKTTQIAAMVDTDEDNFQQYSPTMGYDGVNAPNFTELFVVTPQRSAVEKEQQNIDRFNRGSNGHNPFNDD</sequence>
<dbReference type="Proteomes" id="UP000078046">
    <property type="component" value="Unassembled WGS sequence"/>
</dbReference>
<feature type="transmembrane region" description="Helical" evidence="7">
    <location>
        <begin position="212"/>
        <end position="234"/>
    </location>
</feature>
<feature type="transmembrane region" description="Helical" evidence="7">
    <location>
        <begin position="180"/>
        <end position="200"/>
    </location>
</feature>
<feature type="transmembrane region" description="Helical" evidence="7">
    <location>
        <begin position="285"/>
        <end position="302"/>
    </location>
</feature>
<dbReference type="GO" id="GO:0016020">
    <property type="term" value="C:membrane"/>
    <property type="evidence" value="ECO:0007669"/>
    <property type="project" value="UniProtKB-SubCell"/>
</dbReference>
<evidence type="ECO:0000256" key="8">
    <source>
        <dbReference type="SAM" id="SignalP"/>
    </source>
</evidence>
<evidence type="ECO:0000256" key="4">
    <source>
        <dbReference type="ARBA" id="ARBA00023136"/>
    </source>
</evidence>
<organism evidence="11 12">
    <name type="scientific">Intoshia linei</name>
    <dbReference type="NCBI Taxonomy" id="1819745"/>
    <lineage>
        <taxon>Eukaryota</taxon>
        <taxon>Metazoa</taxon>
        <taxon>Spiralia</taxon>
        <taxon>Lophotrochozoa</taxon>
        <taxon>Mesozoa</taxon>
        <taxon>Orthonectida</taxon>
        <taxon>Rhopaluridae</taxon>
        <taxon>Intoshia</taxon>
    </lineage>
</organism>
<keyword evidence="5" id="KW-0325">Glycoprotein</keyword>
<dbReference type="InterPro" id="IPR019336">
    <property type="entry name" value="GPR180/TMEM145_TM"/>
</dbReference>
<protein>
    <submittedName>
        <fullName evidence="11">Transmembrane protein</fullName>
    </submittedName>
</protein>
<dbReference type="Pfam" id="PF21892">
    <property type="entry name" value="TMEM145_N"/>
    <property type="match status" value="1"/>
</dbReference>
<dbReference type="GO" id="GO:0019236">
    <property type="term" value="P:response to pheromone"/>
    <property type="evidence" value="ECO:0007669"/>
    <property type="project" value="InterPro"/>
</dbReference>
<dbReference type="EMBL" id="LWCA01000520">
    <property type="protein sequence ID" value="OAF68060.1"/>
    <property type="molecule type" value="Genomic_DNA"/>
</dbReference>
<feature type="compositionally biased region" description="Polar residues" evidence="6">
    <location>
        <begin position="477"/>
        <end position="488"/>
    </location>
</feature>
<feature type="transmembrane region" description="Helical" evidence="7">
    <location>
        <begin position="386"/>
        <end position="405"/>
    </location>
</feature>
<feature type="region of interest" description="Disordered" evidence="6">
    <location>
        <begin position="467"/>
        <end position="488"/>
    </location>
</feature>
<reference evidence="11 12" key="1">
    <citation type="submission" date="2016-04" db="EMBL/GenBank/DDBJ databases">
        <title>The genome of Intoshia linei affirms orthonectids as highly simplified spiralians.</title>
        <authorList>
            <person name="Mikhailov K.V."/>
            <person name="Slusarev G.S."/>
            <person name="Nikitin M.A."/>
            <person name="Logacheva M.D."/>
            <person name="Penin A."/>
            <person name="Aleoshin V."/>
            <person name="Panchin Y.V."/>
        </authorList>
    </citation>
    <scope>NUCLEOTIDE SEQUENCE [LARGE SCALE GENOMIC DNA]</scope>
    <source>
        <strain evidence="11">Intl2013</strain>
        <tissue evidence="11">Whole animal</tissue>
    </source>
</reference>
<evidence type="ECO:0000256" key="2">
    <source>
        <dbReference type="ARBA" id="ARBA00022692"/>
    </source>
</evidence>
<evidence type="ECO:0000256" key="6">
    <source>
        <dbReference type="SAM" id="MobiDB-lite"/>
    </source>
</evidence>
<keyword evidence="12" id="KW-1185">Reference proteome</keyword>
<dbReference type="OrthoDB" id="205745at2759"/>
<keyword evidence="8" id="KW-0732">Signal</keyword>
<accession>A0A177B1S3</accession>
<feature type="transmembrane region" description="Helical" evidence="7">
    <location>
        <begin position="322"/>
        <end position="340"/>
    </location>
</feature>
<evidence type="ECO:0000256" key="1">
    <source>
        <dbReference type="ARBA" id="ARBA00004141"/>
    </source>
</evidence>
<evidence type="ECO:0000259" key="10">
    <source>
        <dbReference type="Pfam" id="PF21892"/>
    </source>
</evidence>
<evidence type="ECO:0000256" key="7">
    <source>
        <dbReference type="SAM" id="Phobius"/>
    </source>
</evidence>
<feature type="transmembrane region" description="Helical" evidence="7">
    <location>
        <begin position="254"/>
        <end position="273"/>
    </location>
</feature>
<keyword evidence="2 7" id="KW-0812">Transmembrane</keyword>
<keyword evidence="4 7" id="KW-0472">Membrane</keyword>
<evidence type="ECO:0000256" key="3">
    <source>
        <dbReference type="ARBA" id="ARBA00022989"/>
    </source>
</evidence>
<keyword evidence="3 7" id="KW-1133">Transmembrane helix</keyword>
<dbReference type="InterPro" id="IPR047831">
    <property type="entry name" value="GPR180/TMEM145"/>
</dbReference>
<feature type="compositionally biased region" description="Basic and acidic residues" evidence="6">
    <location>
        <begin position="467"/>
        <end position="476"/>
    </location>
</feature>
<dbReference type="GO" id="GO:0007186">
    <property type="term" value="P:G protein-coupled receptor signaling pathway"/>
    <property type="evidence" value="ECO:0007669"/>
    <property type="project" value="InterPro"/>
</dbReference>
<dbReference type="AlphaFoldDB" id="A0A177B1S3"/>
<dbReference type="PANTHER" id="PTHR23252">
    <property type="entry name" value="INTIMAL THICKNESS RECEPTOR-RELATED"/>
    <property type="match status" value="1"/>
</dbReference>
<dbReference type="Pfam" id="PF10192">
    <property type="entry name" value="GPR180-TMEM145_TM"/>
    <property type="match status" value="1"/>
</dbReference>
<dbReference type="InterPro" id="IPR053880">
    <property type="entry name" value="GPR180-like_N"/>
</dbReference>
<feature type="domain" description="GPR180-like N-terminal" evidence="10">
    <location>
        <begin position="22"/>
        <end position="151"/>
    </location>
</feature>
<gene>
    <name evidence="11" type="ORF">A3Q56_04195</name>
</gene>
<feature type="transmembrane region" description="Helical" evidence="7">
    <location>
        <begin position="352"/>
        <end position="374"/>
    </location>
</feature>
<evidence type="ECO:0000259" key="9">
    <source>
        <dbReference type="Pfam" id="PF10192"/>
    </source>
</evidence>
<evidence type="ECO:0000256" key="5">
    <source>
        <dbReference type="ARBA" id="ARBA00023180"/>
    </source>
</evidence>
<name>A0A177B1S3_9BILA</name>
<evidence type="ECO:0000313" key="12">
    <source>
        <dbReference type="Proteomes" id="UP000078046"/>
    </source>
</evidence>
<feature type="domain" description="GPR180/TMEM145 transmembrane" evidence="9">
    <location>
        <begin position="183"/>
        <end position="402"/>
    </location>
</feature>
<feature type="signal peptide" evidence="8">
    <location>
        <begin position="1"/>
        <end position="18"/>
    </location>
</feature>
<feature type="chain" id="PRO_5008056833" evidence="8">
    <location>
        <begin position="19"/>
        <end position="488"/>
    </location>
</feature>
<evidence type="ECO:0000313" key="11">
    <source>
        <dbReference type="EMBL" id="OAF68060.1"/>
    </source>
</evidence>
<dbReference type="PANTHER" id="PTHR23252:SF24">
    <property type="entry name" value="TRANSMEMBRANE PROTEIN 145"/>
    <property type="match status" value="1"/>
</dbReference>